<dbReference type="EMBL" id="JAUCMV010000005">
    <property type="protein sequence ID" value="KAK0400339.1"/>
    <property type="molecule type" value="Genomic_DNA"/>
</dbReference>
<dbReference type="Pfam" id="PF07714">
    <property type="entry name" value="PK_Tyr_Ser-Thr"/>
    <property type="match status" value="1"/>
</dbReference>
<dbReference type="PRINTS" id="PR00109">
    <property type="entry name" value="TYRKINASE"/>
</dbReference>
<dbReference type="GO" id="GO:0004714">
    <property type="term" value="F:transmembrane receptor protein tyrosine kinase activity"/>
    <property type="evidence" value="ECO:0007669"/>
    <property type="project" value="UniProtKB-EC"/>
</dbReference>
<dbReference type="PANTHER" id="PTHR24416">
    <property type="entry name" value="TYROSINE-PROTEIN KINASE RECEPTOR"/>
    <property type="match status" value="1"/>
</dbReference>
<dbReference type="InterPro" id="IPR011009">
    <property type="entry name" value="Kinase-like_dom_sf"/>
</dbReference>
<evidence type="ECO:0000256" key="1">
    <source>
        <dbReference type="ARBA" id="ARBA00004167"/>
    </source>
</evidence>
<keyword evidence="7" id="KW-1185">Reference proteome</keyword>
<dbReference type="GO" id="GO:0005886">
    <property type="term" value="C:plasma membrane"/>
    <property type="evidence" value="ECO:0007669"/>
    <property type="project" value="TreeGrafter"/>
</dbReference>
<feature type="compositionally biased region" description="Basic and acidic residues" evidence="4">
    <location>
        <begin position="11"/>
        <end position="20"/>
    </location>
</feature>
<dbReference type="Proteomes" id="UP001175271">
    <property type="component" value="Unassembled WGS sequence"/>
</dbReference>
<dbReference type="GO" id="GO:0016477">
    <property type="term" value="P:cell migration"/>
    <property type="evidence" value="ECO:0007669"/>
    <property type="project" value="TreeGrafter"/>
</dbReference>
<evidence type="ECO:0000313" key="6">
    <source>
        <dbReference type="EMBL" id="KAK0400339.1"/>
    </source>
</evidence>
<accession>A0AA39LKE9</accession>
<dbReference type="InterPro" id="IPR029063">
    <property type="entry name" value="SAM-dependent_MTases_sf"/>
</dbReference>
<proteinExistence type="predicted"/>
<dbReference type="SUPFAM" id="SSF53335">
    <property type="entry name" value="S-adenosyl-L-methionine-dependent methyltransferases"/>
    <property type="match status" value="2"/>
</dbReference>
<dbReference type="InterPro" id="IPR017441">
    <property type="entry name" value="Protein_kinase_ATP_BS"/>
</dbReference>
<dbReference type="GO" id="GO:0007399">
    <property type="term" value="P:nervous system development"/>
    <property type="evidence" value="ECO:0007669"/>
    <property type="project" value="TreeGrafter"/>
</dbReference>
<dbReference type="PROSITE" id="PS00109">
    <property type="entry name" value="PROTEIN_KINASE_TYR"/>
    <property type="match status" value="1"/>
</dbReference>
<protein>
    <recommendedName>
        <fullName evidence="5">Protein kinase domain-containing protein</fullName>
    </recommendedName>
</protein>
<dbReference type="Gene3D" id="3.30.200.20">
    <property type="entry name" value="Phosphorylase Kinase, domain 1"/>
    <property type="match status" value="1"/>
</dbReference>
<evidence type="ECO:0000313" key="7">
    <source>
        <dbReference type="Proteomes" id="UP001175271"/>
    </source>
</evidence>
<dbReference type="PANTHER" id="PTHR24416:SF564">
    <property type="entry name" value="MACROPHAGE-STIMULATING PROTEIN RECEPTOR"/>
    <property type="match status" value="1"/>
</dbReference>
<dbReference type="PROSITE" id="PS00107">
    <property type="entry name" value="PROTEIN_KINASE_ATP"/>
    <property type="match status" value="1"/>
</dbReference>
<reference evidence="6" key="1">
    <citation type="submission" date="2023-06" db="EMBL/GenBank/DDBJ databases">
        <title>Genomic analysis of the entomopathogenic nematode Steinernema hermaphroditum.</title>
        <authorList>
            <person name="Schwarz E.M."/>
            <person name="Heppert J.K."/>
            <person name="Baniya A."/>
            <person name="Schwartz H.T."/>
            <person name="Tan C.-H."/>
            <person name="Antoshechkin I."/>
            <person name="Sternberg P.W."/>
            <person name="Goodrich-Blair H."/>
            <person name="Dillman A.R."/>
        </authorList>
    </citation>
    <scope>NUCLEOTIDE SEQUENCE</scope>
    <source>
        <strain evidence="6">PS9179</strain>
        <tissue evidence="6">Whole animal</tissue>
    </source>
</reference>
<dbReference type="InterPro" id="IPR050122">
    <property type="entry name" value="RTK"/>
</dbReference>
<dbReference type="InterPro" id="IPR025714">
    <property type="entry name" value="Methyltranfer_dom"/>
</dbReference>
<feature type="binding site" evidence="3">
    <location>
        <position position="804"/>
    </location>
    <ligand>
        <name>ATP</name>
        <dbReference type="ChEBI" id="CHEBI:30616"/>
    </ligand>
</feature>
<feature type="domain" description="Protein kinase" evidence="5">
    <location>
        <begin position="771"/>
        <end position="1027"/>
    </location>
</feature>
<evidence type="ECO:0000259" key="5">
    <source>
        <dbReference type="PROSITE" id="PS50011"/>
    </source>
</evidence>
<dbReference type="Gene3D" id="1.10.510.10">
    <property type="entry name" value="Transferase(Phosphotransferase) domain 1"/>
    <property type="match status" value="1"/>
</dbReference>
<comment type="caution">
    <text evidence="6">The sequence shown here is derived from an EMBL/GenBank/DDBJ whole genome shotgun (WGS) entry which is preliminary data.</text>
</comment>
<comment type="subcellular location">
    <subcellularLocation>
        <location evidence="1">Membrane</location>
        <topology evidence="1">Single-pass membrane protein</topology>
    </subcellularLocation>
</comment>
<feature type="region of interest" description="Disordered" evidence="4">
    <location>
        <begin position="1"/>
        <end position="20"/>
    </location>
</feature>
<dbReference type="InterPro" id="IPR000719">
    <property type="entry name" value="Prot_kinase_dom"/>
</dbReference>
<dbReference type="SUPFAM" id="SSF56112">
    <property type="entry name" value="Protein kinase-like (PK-like)"/>
    <property type="match status" value="1"/>
</dbReference>
<sequence length="1059" mass="120832">MGKKKAQTRRQNGEEQNKLLPKNVDEFAKPEFWENFNKQTNEFEWYGSYADLKKNVSKYMKPTDRYLQIGCGNSNLASDMFDAGFKNITSIDIDEKSIKAQNAKNVNRSSLIFKKCSVDNISEEDSSFNVVVDKGTLDALLPKGDAKNVEYTVVEGYFDEVVRVLKPLGLFLIVTLAQEQIIRFVTSYFEKKNATHGFLIRIEKVDYAQVNRTQRTIGYPVYLVVLTKLLKPLDFDARYIEYVPRKLVGPAVKCSSVDELLGFMLTDRQLQYFIEVCATQKLNREYNMILYNVETGAPRFDICVYDTNEIRNPKKYAIFVVPSERSREYLFDCIEGREELLKSVGMDRVCMVKLFQNEKYGSIESLREELSAFAFHLRPFHCKDESIKILSIGVDYEEKLVVCRGDGVNGPWEIQHLRFSDDQKVRRLVFTNIIAVVQSEARITAHFDDFDKTVIDTRSLSCEHHQMMLGSIMLLNQFEKSGHNDLEANFCVLGLGGGLLTTFLHDVFPKSKVSAVDIDANVFDIAKKYFAMPSDSSRITLFQEDALKYIEECPAKGTFTSFDVIFVDIAGDYQVDGLVCPPAPFAKRHVFEMMKKCLSPQGVLAVNVVSRNKNSKKNVLQEFRGIFKSEYLLNREEDINEIMLGTDASNAKATFANSIAKYSKECDWITVSSNELMNFPRLNTLILGCRFDFDCVLCTRCSSYLGKCATMFLQPKMSRGAIFLNPLPDPDTRCSSFSESSSGWTASASQQTISLTLQGSVKDLLVPYKCVILEHIIGKGYFGNVYKGLMRNPNTGSGEPVAVKTLKGECRTAASHIERFVKEGIIMRRLNHPNILQLIGICWTPNESPWIILPFMGYGDLKSYMADPYVVLCVYDMTHFAYQVSQGMAYLESMDYVHRDLAARNCMINFDRVVKVADFGLAVNLHDKETFPDESETGPARLPLNSKSDVWSFGVLLWEIVTRAAAPYANLSNKEIRGFLEAGLRLPQPTHCPDFLFDTMRDCWRLHPSDRPHFGHLTEQLYRHLQMEISTRGPTRRRFFAHVPSGNMYYFPTMWERRL</sequence>
<dbReference type="Gene3D" id="3.40.50.150">
    <property type="entry name" value="Vaccinia Virus protein VP39"/>
    <property type="match status" value="2"/>
</dbReference>
<name>A0AA39LKE9_9BILA</name>
<dbReference type="SMART" id="SM00219">
    <property type="entry name" value="TyrKc"/>
    <property type="match status" value="1"/>
</dbReference>
<evidence type="ECO:0000256" key="4">
    <source>
        <dbReference type="SAM" id="MobiDB-lite"/>
    </source>
</evidence>
<gene>
    <name evidence="6" type="ORF">QR680_003454</name>
</gene>
<keyword evidence="3" id="KW-0547">Nucleotide-binding</keyword>
<dbReference type="InterPro" id="IPR001245">
    <property type="entry name" value="Ser-Thr/Tyr_kinase_cat_dom"/>
</dbReference>
<dbReference type="CDD" id="cd00192">
    <property type="entry name" value="PTKc"/>
    <property type="match status" value="1"/>
</dbReference>
<evidence type="ECO:0000256" key="3">
    <source>
        <dbReference type="PROSITE-ProRule" id="PRU10141"/>
    </source>
</evidence>
<dbReference type="AlphaFoldDB" id="A0AA39LKE9"/>
<dbReference type="GO" id="GO:0007169">
    <property type="term" value="P:cell surface receptor protein tyrosine kinase signaling pathway"/>
    <property type="evidence" value="ECO:0007669"/>
    <property type="project" value="TreeGrafter"/>
</dbReference>
<dbReference type="CDD" id="cd02440">
    <property type="entry name" value="AdoMet_MTases"/>
    <property type="match status" value="2"/>
</dbReference>
<dbReference type="Pfam" id="PF01564">
    <property type="entry name" value="Spermine_synth"/>
    <property type="match status" value="1"/>
</dbReference>
<dbReference type="PROSITE" id="PS50011">
    <property type="entry name" value="PROTEIN_KINASE_DOM"/>
    <property type="match status" value="1"/>
</dbReference>
<organism evidence="6 7">
    <name type="scientific">Steinernema hermaphroditum</name>
    <dbReference type="NCBI Taxonomy" id="289476"/>
    <lineage>
        <taxon>Eukaryota</taxon>
        <taxon>Metazoa</taxon>
        <taxon>Ecdysozoa</taxon>
        <taxon>Nematoda</taxon>
        <taxon>Chromadorea</taxon>
        <taxon>Rhabditida</taxon>
        <taxon>Tylenchina</taxon>
        <taxon>Panagrolaimomorpha</taxon>
        <taxon>Strongyloidoidea</taxon>
        <taxon>Steinernematidae</taxon>
        <taxon>Steinernema</taxon>
    </lineage>
</organism>
<dbReference type="InterPro" id="IPR008266">
    <property type="entry name" value="Tyr_kinase_AS"/>
</dbReference>
<evidence type="ECO:0000256" key="2">
    <source>
        <dbReference type="ARBA" id="ARBA00051243"/>
    </source>
</evidence>
<dbReference type="GO" id="GO:0043235">
    <property type="term" value="C:receptor complex"/>
    <property type="evidence" value="ECO:0007669"/>
    <property type="project" value="TreeGrafter"/>
</dbReference>
<dbReference type="GO" id="GO:0005524">
    <property type="term" value="F:ATP binding"/>
    <property type="evidence" value="ECO:0007669"/>
    <property type="project" value="UniProtKB-UniRule"/>
</dbReference>
<dbReference type="Pfam" id="PF13847">
    <property type="entry name" value="Methyltransf_31"/>
    <property type="match status" value="1"/>
</dbReference>
<keyword evidence="3" id="KW-0067">ATP-binding</keyword>
<dbReference type="InterPro" id="IPR020635">
    <property type="entry name" value="Tyr_kinase_cat_dom"/>
</dbReference>
<comment type="catalytic activity">
    <reaction evidence="2">
        <text>L-tyrosyl-[protein] + ATP = O-phospho-L-tyrosyl-[protein] + ADP + H(+)</text>
        <dbReference type="Rhea" id="RHEA:10596"/>
        <dbReference type="Rhea" id="RHEA-COMP:10136"/>
        <dbReference type="Rhea" id="RHEA-COMP:20101"/>
        <dbReference type="ChEBI" id="CHEBI:15378"/>
        <dbReference type="ChEBI" id="CHEBI:30616"/>
        <dbReference type="ChEBI" id="CHEBI:46858"/>
        <dbReference type="ChEBI" id="CHEBI:61978"/>
        <dbReference type="ChEBI" id="CHEBI:456216"/>
        <dbReference type="EC" id="2.7.10.1"/>
    </reaction>
</comment>